<proteinExistence type="predicted"/>
<dbReference type="Proteomes" id="UP000814033">
    <property type="component" value="Unassembled WGS sequence"/>
</dbReference>
<evidence type="ECO:0000313" key="2">
    <source>
        <dbReference type="Proteomes" id="UP000814033"/>
    </source>
</evidence>
<comment type="caution">
    <text evidence="1">The sequence shown here is derived from an EMBL/GenBank/DDBJ whole genome shotgun (WGS) entry which is preliminary data.</text>
</comment>
<dbReference type="EMBL" id="MU276062">
    <property type="protein sequence ID" value="KAI0042526.1"/>
    <property type="molecule type" value="Genomic_DNA"/>
</dbReference>
<reference evidence="1" key="1">
    <citation type="submission" date="2021-02" db="EMBL/GenBank/DDBJ databases">
        <authorList>
            <consortium name="DOE Joint Genome Institute"/>
            <person name="Ahrendt S."/>
            <person name="Looney B.P."/>
            <person name="Miyauchi S."/>
            <person name="Morin E."/>
            <person name="Drula E."/>
            <person name="Courty P.E."/>
            <person name="Chicoki N."/>
            <person name="Fauchery L."/>
            <person name="Kohler A."/>
            <person name="Kuo A."/>
            <person name="Labutti K."/>
            <person name="Pangilinan J."/>
            <person name="Lipzen A."/>
            <person name="Riley R."/>
            <person name="Andreopoulos W."/>
            <person name="He G."/>
            <person name="Johnson J."/>
            <person name="Barry K.W."/>
            <person name="Grigoriev I.V."/>
            <person name="Nagy L."/>
            <person name="Hibbett D."/>
            <person name="Henrissat B."/>
            <person name="Matheny P.B."/>
            <person name="Labbe J."/>
            <person name="Martin F."/>
        </authorList>
    </citation>
    <scope>NUCLEOTIDE SEQUENCE</scope>
    <source>
        <strain evidence="1">FP105234-sp</strain>
    </source>
</reference>
<name>A0ACB8RFY4_9AGAM</name>
<accession>A0ACB8RFY4</accession>
<feature type="non-terminal residue" evidence="1">
    <location>
        <position position="84"/>
    </location>
</feature>
<keyword evidence="2" id="KW-1185">Reference proteome</keyword>
<reference evidence="1" key="2">
    <citation type="journal article" date="2022" name="New Phytol.">
        <title>Evolutionary transition to the ectomycorrhizal habit in the genomes of a hyperdiverse lineage of mushroom-forming fungi.</title>
        <authorList>
            <person name="Looney B."/>
            <person name="Miyauchi S."/>
            <person name="Morin E."/>
            <person name="Drula E."/>
            <person name="Courty P.E."/>
            <person name="Kohler A."/>
            <person name="Kuo A."/>
            <person name="LaButti K."/>
            <person name="Pangilinan J."/>
            <person name="Lipzen A."/>
            <person name="Riley R."/>
            <person name="Andreopoulos W."/>
            <person name="He G."/>
            <person name="Johnson J."/>
            <person name="Nolan M."/>
            <person name="Tritt A."/>
            <person name="Barry K.W."/>
            <person name="Grigoriev I.V."/>
            <person name="Nagy L.G."/>
            <person name="Hibbett D."/>
            <person name="Henrissat B."/>
            <person name="Matheny P.B."/>
            <person name="Labbe J."/>
            <person name="Martin F.M."/>
        </authorList>
    </citation>
    <scope>NUCLEOTIDE SEQUENCE</scope>
    <source>
        <strain evidence="1">FP105234-sp</strain>
    </source>
</reference>
<evidence type="ECO:0000313" key="1">
    <source>
        <dbReference type="EMBL" id="KAI0042526.1"/>
    </source>
</evidence>
<sequence length="84" mass="9454">MRLPPELLAYIFALLASIDPPELYTLPMNGSPGWLAATHVCQRWRRVALEDPTLWAANISVPFPLGPRWADRFLSRAQDAPLTI</sequence>
<gene>
    <name evidence="1" type="ORF">FA95DRAFT_1500023</name>
</gene>
<protein>
    <submittedName>
        <fullName evidence="1">Uncharacterized protein</fullName>
    </submittedName>
</protein>
<organism evidence="1 2">
    <name type="scientific">Auriscalpium vulgare</name>
    <dbReference type="NCBI Taxonomy" id="40419"/>
    <lineage>
        <taxon>Eukaryota</taxon>
        <taxon>Fungi</taxon>
        <taxon>Dikarya</taxon>
        <taxon>Basidiomycota</taxon>
        <taxon>Agaricomycotina</taxon>
        <taxon>Agaricomycetes</taxon>
        <taxon>Russulales</taxon>
        <taxon>Auriscalpiaceae</taxon>
        <taxon>Auriscalpium</taxon>
    </lineage>
</organism>